<evidence type="ECO:0000313" key="7">
    <source>
        <dbReference type="Proteomes" id="UP000823964"/>
    </source>
</evidence>
<dbReference type="Pfam" id="PF02550">
    <property type="entry name" value="AcetylCoA_hydro"/>
    <property type="match status" value="1"/>
</dbReference>
<dbReference type="InterPro" id="IPR038460">
    <property type="entry name" value="AcetylCoA_hyd_C_sf"/>
</dbReference>
<dbReference type="Gene3D" id="3.40.1080.10">
    <property type="entry name" value="Glutaconate Coenzyme A-transferase"/>
    <property type="match status" value="1"/>
</dbReference>
<proteinExistence type="inferred from homology"/>
<evidence type="ECO:0000259" key="5">
    <source>
        <dbReference type="Pfam" id="PF13336"/>
    </source>
</evidence>
<dbReference type="GO" id="GO:0008775">
    <property type="term" value="F:acetate CoA-transferase activity"/>
    <property type="evidence" value="ECO:0007669"/>
    <property type="project" value="InterPro"/>
</dbReference>
<dbReference type="Proteomes" id="UP000823964">
    <property type="component" value="Unassembled WGS sequence"/>
</dbReference>
<dbReference type="Gene3D" id="3.40.1080.20">
    <property type="entry name" value="Acetyl-CoA hydrolase/transferase C-terminal domain"/>
    <property type="match status" value="1"/>
</dbReference>
<accession>A0A9D1VA90</accession>
<dbReference type="InterPro" id="IPR046433">
    <property type="entry name" value="ActCoA_hydro"/>
</dbReference>
<evidence type="ECO:0000313" key="6">
    <source>
        <dbReference type="EMBL" id="HIX19488.1"/>
    </source>
</evidence>
<reference evidence="6" key="1">
    <citation type="journal article" date="2021" name="PeerJ">
        <title>Extensive microbial diversity within the chicken gut microbiome revealed by metagenomics and culture.</title>
        <authorList>
            <person name="Gilroy R."/>
            <person name="Ravi A."/>
            <person name="Getino M."/>
            <person name="Pursley I."/>
            <person name="Horton D.L."/>
            <person name="Alikhan N.F."/>
            <person name="Baker D."/>
            <person name="Gharbi K."/>
            <person name="Hall N."/>
            <person name="Watson M."/>
            <person name="Adriaenssens E.M."/>
            <person name="Foster-Nyarko E."/>
            <person name="Jarju S."/>
            <person name="Secka A."/>
            <person name="Antonio M."/>
            <person name="Oren A."/>
            <person name="Chaudhuri R.R."/>
            <person name="La Ragione R."/>
            <person name="Hildebrand F."/>
            <person name="Pallen M.J."/>
        </authorList>
    </citation>
    <scope>NUCLEOTIDE SEQUENCE</scope>
    <source>
        <strain evidence="6">14975</strain>
    </source>
</reference>
<feature type="binding site" evidence="3">
    <location>
        <begin position="258"/>
        <end position="262"/>
    </location>
    <ligand>
        <name>CoA</name>
        <dbReference type="ChEBI" id="CHEBI:57287"/>
    </ligand>
</feature>
<dbReference type="PANTHER" id="PTHR43609">
    <property type="entry name" value="ACETYL-COA HYDROLASE"/>
    <property type="match status" value="1"/>
</dbReference>
<dbReference type="InterPro" id="IPR017821">
    <property type="entry name" value="Succinate_CoA_transferase"/>
</dbReference>
<dbReference type="InterPro" id="IPR026888">
    <property type="entry name" value="AcetylCoA_hyd_C"/>
</dbReference>
<dbReference type="Gene3D" id="3.30.750.70">
    <property type="entry name" value="4-hydroxybutyrate coenzyme like domains"/>
    <property type="match status" value="1"/>
</dbReference>
<organism evidence="6 7">
    <name type="scientific">Candidatus Akkermansia intestinigallinarum</name>
    <dbReference type="NCBI Taxonomy" id="2838431"/>
    <lineage>
        <taxon>Bacteria</taxon>
        <taxon>Pseudomonadati</taxon>
        <taxon>Verrucomicrobiota</taxon>
        <taxon>Verrucomicrobiia</taxon>
        <taxon>Verrucomicrobiales</taxon>
        <taxon>Akkermansiaceae</taxon>
        <taxon>Akkermansia</taxon>
    </lineage>
</organism>
<evidence type="ECO:0000259" key="4">
    <source>
        <dbReference type="Pfam" id="PF02550"/>
    </source>
</evidence>
<dbReference type="SUPFAM" id="SSF100950">
    <property type="entry name" value="NagB/RpiA/CoA transferase-like"/>
    <property type="match status" value="2"/>
</dbReference>
<dbReference type="GO" id="GO:0006084">
    <property type="term" value="P:acetyl-CoA metabolic process"/>
    <property type="evidence" value="ECO:0007669"/>
    <property type="project" value="InterPro"/>
</dbReference>
<dbReference type="Pfam" id="PF13336">
    <property type="entry name" value="AcetylCoA_hyd_C"/>
    <property type="match status" value="1"/>
</dbReference>
<feature type="binding site" evidence="3">
    <location>
        <position position="374"/>
    </location>
    <ligand>
        <name>CoA</name>
        <dbReference type="ChEBI" id="CHEBI:57287"/>
    </ligand>
</feature>
<evidence type="ECO:0000256" key="3">
    <source>
        <dbReference type="PIRSR" id="PIRSR617821-2"/>
    </source>
</evidence>
<dbReference type="GO" id="GO:0006083">
    <property type="term" value="P:acetate metabolic process"/>
    <property type="evidence" value="ECO:0007669"/>
    <property type="project" value="InterPro"/>
</dbReference>
<dbReference type="PANTHER" id="PTHR43609:SF1">
    <property type="entry name" value="ACETYL-COA HYDROLASE"/>
    <property type="match status" value="1"/>
</dbReference>
<feature type="binding site" evidence="3">
    <location>
        <position position="378"/>
    </location>
    <ligand>
        <name>CoA</name>
        <dbReference type="ChEBI" id="CHEBI:57287"/>
    </ligand>
</feature>
<sequence>MRYKSLTPEEAAALIQHGDCIGMSGFTNAGAPKLMPTAIARRAQAEHEAGRPFRLTVMTGASTSYLVDGVLAEAHAVERFMPYQASKEMRQAVNAGEVQYIDCHVSLMAQDMRYGHLPRISTAIIEVCDVTDEGELTLTASGGNSPTFCMLADRIILELNTYHRPEIREIHDIYVPKDPPHRGEIAVYAADSRVGTKTLRVDPAKIAGVIHTHRPDGIPEFKPSTGATDIIGDRIANFLAEEYRLGRIPEGFLPIQSGVGNVANAVLTALARNKGIPDFKMYTEVIQDSAIELLRQGRCKFASGCSLSVSDKVLEEIYAHFDFYKDKLLLRPQEVTNNPEMARNIGLICTNTAIEVDLFGNVNSSHLFGTTIMNGIGGSGDFARAAAYTIFMCPSTAKGGTISSIVPMVSHTDHTEHDVAIVVTEQGVADLRGRSPRERAELIIENCAHPDYRPLLRRYLALTPKGHTPHCLRKAFEMHTAYLEKGDMRLAEF</sequence>
<evidence type="ECO:0000256" key="1">
    <source>
        <dbReference type="ARBA" id="ARBA00009632"/>
    </source>
</evidence>
<comment type="similarity">
    <text evidence="1">Belongs to the acetyl-CoA hydrolase/transferase family.</text>
</comment>
<dbReference type="NCBIfam" id="TIGR03458">
    <property type="entry name" value="YgfH_subfam"/>
    <property type="match status" value="1"/>
</dbReference>
<feature type="binding site" evidence="3">
    <location>
        <position position="354"/>
    </location>
    <ligand>
        <name>CoA</name>
        <dbReference type="ChEBI" id="CHEBI:57287"/>
    </ligand>
</feature>
<keyword evidence="6" id="KW-0808">Transferase</keyword>
<comment type="caution">
    <text evidence="6">The sequence shown here is derived from an EMBL/GenBank/DDBJ whole genome shotgun (WGS) entry which is preliminary data.</text>
</comment>
<feature type="domain" description="Acetyl-CoA hydrolase/transferase N-terminal" evidence="4">
    <location>
        <begin position="6"/>
        <end position="210"/>
    </location>
</feature>
<feature type="domain" description="Acetyl-CoA hydrolase/transferase C-terminal" evidence="5">
    <location>
        <begin position="316"/>
        <end position="459"/>
    </location>
</feature>
<dbReference type="EMBL" id="DXFQ01000045">
    <property type="protein sequence ID" value="HIX19488.1"/>
    <property type="molecule type" value="Genomic_DNA"/>
</dbReference>
<feature type="binding site" evidence="3">
    <location>
        <position position="398"/>
    </location>
    <ligand>
        <name>CoA</name>
        <dbReference type="ChEBI" id="CHEBI:57287"/>
    </ligand>
</feature>
<feature type="active site" description="5-glutamyl coenzyme A thioester intermediate" evidence="2">
    <location>
        <position position="284"/>
    </location>
</feature>
<dbReference type="InterPro" id="IPR003702">
    <property type="entry name" value="ActCoA_hydro_N"/>
</dbReference>
<gene>
    <name evidence="6" type="ORF">H9862_02665</name>
</gene>
<evidence type="ECO:0000256" key="2">
    <source>
        <dbReference type="PIRSR" id="PIRSR617821-1"/>
    </source>
</evidence>
<reference evidence="6" key="2">
    <citation type="submission" date="2021-04" db="EMBL/GenBank/DDBJ databases">
        <authorList>
            <person name="Gilroy R."/>
        </authorList>
    </citation>
    <scope>NUCLEOTIDE SEQUENCE</scope>
    <source>
        <strain evidence="6">14975</strain>
    </source>
</reference>
<dbReference type="GO" id="GO:0003986">
    <property type="term" value="F:acetyl-CoA hydrolase activity"/>
    <property type="evidence" value="ECO:0007669"/>
    <property type="project" value="TreeGrafter"/>
</dbReference>
<dbReference type="InterPro" id="IPR037171">
    <property type="entry name" value="NagB/RpiA_transferase-like"/>
</dbReference>
<name>A0A9D1VA90_9BACT</name>
<dbReference type="FunFam" id="3.40.1080.20:FF:000001">
    <property type="entry name" value="Acetyl-CoA hydrolase Ach1"/>
    <property type="match status" value="1"/>
</dbReference>
<dbReference type="AlphaFoldDB" id="A0A9D1VA90"/>
<protein>
    <submittedName>
        <fullName evidence="6">Succinate CoA transferase</fullName>
    </submittedName>
</protein>